<dbReference type="PANTHER" id="PTHR13847:SF289">
    <property type="entry name" value="GLYCINE OXIDASE"/>
    <property type="match status" value="1"/>
</dbReference>
<comment type="caution">
    <text evidence="5">The sequence shown here is derived from an EMBL/GenBank/DDBJ whole genome shotgun (WGS) entry which is preliminary data.</text>
</comment>
<dbReference type="Proteomes" id="UP000248616">
    <property type="component" value="Unassembled WGS sequence"/>
</dbReference>
<dbReference type="OrthoDB" id="9790035at2"/>
<dbReference type="GO" id="GO:0050660">
    <property type="term" value="F:flavin adenine dinucleotide binding"/>
    <property type="evidence" value="ECO:0007669"/>
    <property type="project" value="InterPro"/>
</dbReference>
<dbReference type="AlphaFoldDB" id="A0A2W7CL10"/>
<dbReference type="InterPro" id="IPR012727">
    <property type="entry name" value="Gly_oxidase_ThiO"/>
</dbReference>
<evidence type="ECO:0000313" key="6">
    <source>
        <dbReference type="Proteomes" id="UP000248616"/>
    </source>
</evidence>
<organism evidence="5 6">
    <name type="scientific">Mesorhizobium kowhaii</name>
    <dbReference type="NCBI Taxonomy" id="1300272"/>
    <lineage>
        <taxon>Bacteria</taxon>
        <taxon>Pseudomonadati</taxon>
        <taxon>Pseudomonadota</taxon>
        <taxon>Alphaproteobacteria</taxon>
        <taxon>Hyphomicrobiales</taxon>
        <taxon>Phyllobacteriaceae</taxon>
        <taxon>Mesorhizobium</taxon>
    </lineage>
</organism>
<evidence type="ECO:0000256" key="1">
    <source>
        <dbReference type="ARBA" id="ARBA00004948"/>
    </source>
</evidence>
<keyword evidence="3" id="KW-0560">Oxidoreductase</keyword>
<dbReference type="EMBL" id="MZXV01000072">
    <property type="protein sequence ID" value="PZV34459.1"/>
    <property type="molecule type" value="Genomic_DNA"/>
</dbReference>
<reference evidence="6" key="1">
    <citation type="submission" date="2017-03" db="EMBL/GenBank/DDBJ databases">
        <authorList>
            <person name="Safronova V.I."/>
            <person name="Sazanova A.L."/>
            <person name="Chirak E.R."/>
        </authorList>
    </citation>
    <scope>NUCLEOTIDE SEQUENCE [LARGE SCALE GENOMIC DNA]</scope>
    <source>
        <strain evidence="6">Ach-343</strain>
    </source>
</reference>
<dbReference type="PANTHER" id="PTHR13847">
    <property type="entry name" value="SARCOSINE DEHYDROGENASE-RELATED"/>
    <property type="match status" value="1"/>
</dbReference>
<dbReference type="RefSeq" id="WP_111548110.1">
    <property type="nucleotide sequence ID" value="NZ_MZXV01000072.1"/>
</dbReference>
<sequence>MRVLVKGAGVAGLTAAFELAARGAMVTVAEIRHGLGGNASWFAGGMLAPWCERESAEQPVLDLGRDAADWWDAVLPGQVTRAGTLVMAMPRDTGELDRFASRTSGHRRVDEDEIAILEPDLAGRFRRGLLFPDEAHLDPRRAMAALHDRLAAMGVEFRFGAHARQGAGFDRRIDCTAMAAVDDRLRGIRGEMLILRTPDISLSRPVRLLHPRFPLYAVPRADTQFMIGATMIESQSAGPVTARSMMELLGAAYALHPAFGEAEIVETGVGVRPAFPDNLPRVETSGDTVAINGLYRHGFLLAPAMARQAADLVFNQEGTKELAHETDGQRRSA</sequence>
<evidence type="ECO:0000313" key="5">
    <source>
        <dbReference type="EMBL" id="PZV34459.1"/>
    </source>
</evidence>
<dbReference type="NCBIfam" id="TIGR02352">
    <property type="entry name" value="thiamin_ThiO"/>
    <property type="match status" value="1"/>
</dbReference>
<dbReference type="GO" id="GO:0009228">
    <property type="term" value="P:thiamine biosynthetic process"/>
    <property type="evidence" value="ECO:0007669"/>
    <property type="project" value="UniProtKB-KW"/>
</dbReference>
<comment type="pathway">
    <text evidence="1">Cofactor biosynthesis; thiamine diphosphate biosynthesis.</text>
</comment>
<dbReference type="Gene3D" id="3.30.9.10">
    <property type="entry name" value="D-Amino Acid Oxidase, subunit A, domain 2"/>
    <property type="match status" value="2"/>
</dbReference>
<name>A0A2W7CL10_9HYPH</name>
<accession>A0A2W7CL10</accession>
<dbReference type="SUPFAM" id="SSF51971">
    <property type="entry name" value="Nucleotide-binding domain"/>
    <property type="match status" value="1"/>
</dbReference>
<dbReference type="InterPro" id="IPR006076">
    <property type="entry name" value="FAD-dep_OxRdtase"/>
</dbReference>
<evidence type="ECO:0000256" key="3">
    <source>
        <dbReference type="ARBA" id="ARBA00023002"/>
    </source>
</evidence>
<dbReference type="Gene3D" id="3.50.50.60">
    <property type="entry name" value="FAD/NAD(P)-binding domain"/>
    <property type="match status" value="2"/>
</dbReference>
<evidence type="ECO:0000259" key="4">
    <source>
        <dbReference type="Pfam" id="PF01266"/>
    </source>
</evidence>
<dbReference type="Pfam" id="PF01266">
    <property type="entry name" value="DAO"/>
    <property type="match status" value="1"/>
</dbReference>
<dbReference type="GO" id="GO:0009229">
    <property type="term" value="P:thiamine diphosphate biosynthetic process"/>
    <property type="evidence" value="ECO:0007669"/>
    <property type="project" value="UniProtKB-UniPathway"/>
</dbReference>
<keyword evidence="2" id="KW-0784">Thiamine biosynthesis</keyword>
<dbReference type="SUPFAM" id="SSF54373">
    <property type="entry name" value="FAD-linked reductases, C-terminal domain"/>
    <property type="match status" value="1"/>
</dbReference>
<evidence type="ECO:0000256" key="2">
    <source>
        <dbReference type="ARBA" id="ARBA00022977"/>
    </source>
</evidence>
<feature type="domain" description="FAD dependent oxidoreductase" evidence="4">
    <location>
        <begin position="2"/>
        <end position="312"/>
    </location>
</feature>
<dbReference type="InterPro" id="IPR036188">
    <property type="entry name" value="FAD/NAD-bd_sf"/>
</dbReference>
<gene>
    <name evidence="5" type="ORF">B5V02_32355</name>
</gene>
<dbReference type="GO" id="GO:0005737">
    <property type="term" value="C:cytoplasm"/>
    <property type="evidence" value="ECO:0007669"/>
    <property type="project" value="TreeGrafter"/>
</dbReference>
<proteinExistence type="predicted"/>
<keyword evidence="6" id="KW-1185">Reference proteome</keyword>
<dbReference type="GO" id="GO:0016491">
    <property type="term" value="F:oxidoreductase activity"/>
    <property type="evidence" value="ECO:0007669"/>
    <property type="project" value="UniProtKB-KW"/>
</dbReference>
<dbReference type="UniPathway" id="UPA00060"/>
<protein>
    <submittedName>
        <fullName evidence="5">Glycine oxidase ThiO</fullName>
    </submittedName>
</protein>